<protein>
    <submittedName>
        <fullName evidence="2">Uncharacterized protein</fullName>
    </submittedName>
</protein>
<dbReference type="Proteomes" id="UP001301958">
    <property type="component" value="Unassembled WGS sequence"/>
</dbReference>
<reference evidence="2" key="2">
    <citation type="submission" date="2023-05" db="EMBL/GenBank/DDBJ databases">
        <authorList>
            <consortium name="Lawrence Berkeley National Laboratory"/>
            <person name="Steindorff A."/>
            <person name="Hensen N."/>
            <person name="Bonometti L."/>
            <person name="Westerberg I."/>
            <person name="Brannstrom I.O."/>
            <person name="Guillou S."/>
            <person name="Cros-Aarteil S."/>
            <person name="Calhoun S."/>
            <person name="Haridas S."/>
            <person name="Kuo A."/>
            <person name="Mondo S."/>
            <person name="Pangilinan J."/>
            <person name="Riley R."/>
            <person name="Labutti K."/>
            <person name="Andreopoulos B."/>
            <person name="Lipzen A."/>
            <person name="Chen C."/>
            <person name="Yanf M."/>
            <person name="Daum C."/>
            <person name="Ng V."/>
            <person name="Clum A."/>
            <person name="Ohm R."/>
            <person name="Martin F."/>
            <person name="Silar P."/>
            <person name="Natvig D."/>
            <person name="Lalanne C."/>
            <person name="Gautier V."/>
            <person name="Ament-Velasquez S.L."/>
            <person name="Kruys A."/>
            <person name="Hutchinson M.I."/>
            <person name="Powell A.J."/>
            <person name="Barry K."/>
            <person name="Miller A.N."/>
            <person name="Grigoriev I.V."/>
            <person name="Debuchy R."/>
            <person name="Gladieux P."/>
            <person name="Thoren M.H."/>
            <person name="Johannesson H."/>
        </authorList>
    </citation>
    <scope>NUCLEOTIDE SEQUENCE</scope>
    <source>
        <strain evidence="2">CBS 990.96</strain>
    </source>
</reference>
<sequence length="261" mass="29934">MSLDESLVIEPPESGWPNITVEAVKWLGKTEEVSLLLQRLPYIAHDDEVQVAPDCVFADWNYLFHPHRNKEIIQIYIEGPHFGLTSSGRGDGYGVVLLLGTTLGIVNRVNCPSEIMGDLDVRRKRVRYDGSKVDPSESDSDNEDANSNEEAEESDEMDDTESVDMEDEEDWGETCSDKAGELWRDDAGSWLVADFFEFLKDQFRELKYVPFSSTEVFDHHHAHVIPMVQDIYRQHGWPDLERYNKQECMAALEKALEERGY</sequence>
<keyword evidence="3" id="KW-1185">Reference proteome</keyword>
<organism evidence="2 3">
    <name type="scientific">Podospora fimiseda</name>
    <dbReference type="NCBI Taxonomy" id="252190"/>
    <lineage>
        <taxon>Eukaryota</taxon>
        <taxon>Fungi</taxon>
        <taxon>Dikarya</taxon>
        <taxon>Ascomycota</taxon>
        <taxon>Pezizomycotina</taxon>
        <taxon>Sordariomycetes</taxon>
        <taxon>Sordariomycetidae</taxon>
        <taxon>Sordariales</taxon>
        <taxon>Podosporaceae</taxon>
        <taxon>Podospora</taxon>
    </lineage>
</organism>
<accession>A0AAN6YN20</accession>
<comment type="caution">
    <text evidence="2">The sequence shown here is derived from an EMBL/GenBank/DDBJ whole genome shotgun (WGS) entry which is preliminary data.</text>
</comment>
<evidence type="ECO:0000256" key="1">
    <source>
        <dbReference type="SAM" id="MobiDB-lite"/>
    </source>
</evidence>
<name>A0AAN6YN20_9PEZI</name>
<reference evidence="2" key="1">
    <citation type="journal article" date="2023" name="Mol. Phylogenet. Evol.">
        <title>Genome-scale phylogeny and comparative genomics of the fungal order Sordariales.</title>
        <authorList>
            <person name="Hensen N."/>
            <person name="Bonometti L."/>
            <person name="Westerberg I."/>
            <person name="Brannstrom I.O."/>
            <person name="Guillou S."/>
            <person name="Cros-Aarteil S."/>
            <person name="Calhoun S."/>
            <person name="Haridas S."/>
            <person name="Kuo A."/>
            <person name="Mondo S."/>
            <person name="Pangilinan J."/>
            <person name="Riley R."/>
            <person name="LaButti K."/>
            <person name="Andreopoulos B."/>
            <person name="Lipzen A."/>
            <person name="Chen C."/>
            <person name="Yan M."/>
            <person name="Daum C."/>
            <person name="Ng V."/>
            <person name="Clum A."/>
            <person name="Steindorff A."/>
            <person name="Ohm R.A."/>
            <person name="Martin F."/>
            <person name="Silar P."/>
            <person name="Natvig D.O."/>
            <person name="Lalanne C."/>
            <person name="Gautier V."/>
            <person name="Ament-Velasquez S.L."/>
            <person name="Kruys A."/>
            <person name="Hutchinson M.I."/>
            <person name="Powell A.J."/>
            <person name="Barry K."/>
            <person name="Miller A.N."/>
            <person name="Grigoriev I.V."/>
            <person name="Debuchy R."/>
            <person name="Gladieux P."/>
            <person name="Hiltunen Thoren M."/>
            <person name="Johannesson H."/>
        </authorList>
    </citation>
    <scope>NUCLEOTIDE SEQUENCE</scope>
    <source>
        <strain evidence="2">CBS 990.96</strain>
    </source>
</reference>
<evidence type="ECO:0000313" key="3">
    <source>
        <dbReference type="Proteomes" id="UP001301958"/>
    </source>
</evidence>
<dbReference type="EMBL" id="MU865597">
    <property type="protein sequence ID" value="KAK4221026.1"/>
    <property type="molecule type" value="Genomic_DNA"/>
</dbReference>
<gene>
    <name evidence="2" type="ORF">QBC38DRAFT_461929</name>
</gene>
<evidence type="ECO:0000313" key="2">
    <source>
        <dbReference type="EMBL" id="KAK4221026.1"/>
    </source>
</evidence>
<dbReference type="AlphaFoldDB" id="A0AAN6YN20"/>
<proteinExistence type="predicted"/>
<feature type="compositionally biased region" description="Acidic residues" evidence="1">
    <location>
        <begin position="136"/>
        <end position="172"/>
    </location>
</feature>
<feature type="region of interest" description="Disordered" evidence="1">
    <location>
        <begin position="130"/>
        <end position="175"/>
    </location>
</feature>